<evidence type="ECO:0000313" key="2">
    <source>
        <dbReference type="Proteomes" id="UP001255246"/>
    </source>
</evidence>
<reference evidence="1 2" key="1">
    <citation type="submission" date="2023-09" db="EMBL/GenBank/DDBJ databases">
        <authorList>
            <person name="Rey-Velasco X."/>
        </authorList>
    </citation>
    <scope>NUCLEOTIDE SEQUENCE [LARGE SCALE GENOMIC DNA]</scope>
    <source>
        <strain evidence="1 2">F388</strain>
    </source>
</reference>
<dbReference type="InterPro" id="IPR052922">
    <property type="entry name" value="Cytidylate_Kinase-2"/>
</dbReference>
<dbReference type="Pfam" id="PF13238">
    <property type="entry name" value="AAA_18"/>
    <property type="match status" value="1"/>
</dbReference>
<dbReference type="Gene3D" id="3.40.50.300">
    <property type="entry name" value="P-loop containing nucleotide triphosphate hydrolases"/>
    <property type="match status" value="1"/>
</dbReference>
<dbReference type="EMBL" id="JAVRHR010000003">
    <property type="protein sequence ID" value="MDT0608137.1"/>
    <property type="molecule type" value="Genomic_DNA"/>
</dbReference>
<name>A0ABU3AD75_9FLAO</name>
<dbReference type="SUPFAM" id="SSF52540">
    <property type="entry name" value="P-loop containing nucleoside triphosphate hydrolases"/>
    <property type="match status" value="1"/>
</dbReference>
<proteinExistence type="predicted"/>
<dbReference type="Proteomes" id="UP001255246">
    <property type="component" value="Unassembled WGS sequence"/>
</dbReference>
<gene>
    <name evidence="1" type="ORF">RM706_13910</name>
</gene>
<evidence type="ECO:0000313" key="1">
    <source>
        <dbReference type="EMBL" id="MDT0608137.1"/>
    </source>
</evidence>
<comment type="caution">
    <text evidence="1">The sequence shown here is derived from an EMBL/GenBank/DDBJ whole genome shotgun (WGS) entry which is preliminary data.</text>
</comment>
<dbReference type="PANTHER" id="PTHR37816">
    <property type="entry name" value="YALI0E33011P"/>
    <property type="match status" value="1"/>
</dbReference>
<organism evidence="1 2">
    <name type="scientific">Croceitalea rosinachiae</name>
    <dbReference type="NCBI Taxonomy" id="3075596"/>
    <lineage>
        <taxon>Bacteria</taxon>
        <taxon>Pseudomonadati</taxon>
        <taxon>Bacteroidota</taxon>
        <taxon>Flavobacteriia</taxon>
        <taxon>Flavobacteriales</taxon>
        <taxon>Flavobacteriaceae</taxon>
        <taxon>Croceitalea</taxon>
    </lineage>
</organism>
<sequence length="179" mass="20991">MKILLFGASGSGTTTLANEIEKRTGFKHLDVDDYYWKKTNPPFKEKIPLTQRNENLKVNFNNFENVVVSGSLVSWGKEWEAAFDLAIFIWLENTERMRRLKKREAERYGEKLFTDKTIQLNSKAFLDWASQYENPNFNGRTLKVHNNWIELLDCKILRLNGEIELNSNVKKVMNEIKTL</sequence>
<dbReference type="RefSeq" id="WP_311352589.1">
    <property type="nucleotide sequence ID" value="NZ_JAVRHR010000003.1"/>
</dbReference>
<accession>A0ABU3AD75</accession>
<dbReference type="PANTHER" id="PTHR37816:SF2">
    <property type="entry name" value="DNA TOPOLOGY MODULATION PROTEIN FLAR-RELATED PROTEIN"/>
    <property type="match status" value="1"/>
</dbReference>
<protein>
    <submittedName>
        <fullName evidence="1">AAA family ATPase</fullName>
    </submittedName>
</protein>
<dbReference type="InterPro" id="IPR027417">
    <property type="entry name" value="P-loop_NTPase"/>
</dbReference>
<keyword evidence="2" id="KW-1185">Reference proteome</keyword>